<dbReference type="Proteomes" id="UP000326582">
    <property type="component" value="Chromosome 5"/>
</dbReference>
<accession>A0ACD0WMJ5</accession>
<proteinExistence type="predicted"/>
<protein>
    <submittedName>
        <fullName evidence="1">Ferric reductase transmembrane component</fullName>
    </submittedName>
</protein>
<name>A0ACD0WMJ5_CLALS</name>
<evidence type="ECO:0000313" key="1">
    <source>
        <dbReference type="EMBL" id="QFZ28788.1"/>
    </source>
</evidence>
<evidence type="ECO:0000313" key="2">
    <source>
        <dbReference type="Proteomes" id="UP000326582"/>
    </source>
</evidence>
<organism evidence="1 2">
    <name type="scientific">Clavispora lusitaniae</name>
    <name type="common">Candida lusitaniae</name>
    <dbReference type="NCBI Taxonomy" id="36911"/>
    <lineage>
        <taxon>Eukaryota</taxon>
        <taxon>Fungi</taxon>
        <taxon>Dikarya</taxon>
        <taxon>Ascomycota</taxon>
        <taxon>Saccharomycotina</taxon>
        <taxon>Pichiomycetes</taxon>
        <taxon>Metschnikowiaceae</taxon>
        <taxon>Clavispora</taxon>
    </lineage>
</organism>
<keyword evidence="1" id="KW-0812">Transmembrane</keyword>
<sequence length="714" mass="81549">MHLSVILFGLLAWQPLFVLALPHYVHYGVGGTVFFACEGALNVQVTLCNSTDPYSCFCSSDVGIASMAGCFSYNNLNKTRNYKYWRNYCKSTYKVSLSNEQIAEGYTFYEESAKTADQIEGFNATIPIDVPFKLDDATIKLYEAAYKVFDRNYDNSLYYGAGCIGYWGLMIVLSMIYNWTFYLFPKLVDIFDGRFSRMWRKYILLPALVRRKRAEAQRFGYILDFLAPSRLETLVVFFFFWLCFIVNATQIYYVKHDPLMGSRKEALNRYVADRTGIVCTVITPLLVLFGGRNNFVQLLTRWKFSTVLVFHRWIARLVVLMAFIHSVCYTILLIDEGDYAVSMAENYLVWGVVSTTCGALMCFQGLLFLRRRWYETFLVLHILLGIFFLVGLYYHVWKLNYVQIVYPCFAIWGFDRFMRLVRLSLFGLPLATVSLVADETITVRVKRPTYWKVVPGGHVWVYFPSKVWFWQSHPFTMVDKRDGTIMLYCKVKGGITKTLAKKLAAHPEKSIQMRIGIEGPYGEPKPLKGYSNVVFIAGGNGIPGIFSEAMRCAKIGSASKQVLKLVWIIREPRSLVWFWEDLQSLKDTKIETTIYVTRPDSIGGSEELHSLVSAGTDSFEKEEKADASEKFTDNGVPMTIVDQVRPKLPHVQFIEGRPSIESIVLSEIGESATSAAFVACGNPSMVDDVRFHVVKNIDTSQKKVNFFDALEVWA</sequence>
<keyword evidence="2" id="KW-1185">Reference proteome</keyword>
<gene>
    <name evidence="1" type="ORF">EJF14_50003</name>
</gene>
<reference evidence="2" key="1">
    <citation type="journal article" date="2019" name="MBio">
        <title>Comparative genomics for the elucidation of multidrug resistance (MDR) in Candida lusitaniae.</title>
        <authorList>
            <person name="Kannan A."/>
            <person name="Asner S.A."/>
            <person name="Trachsel E."/>
            <person name="Kelly S."/>
            <person name="Parker J."/>
            <person name="Sanglard D."/>
        </authorList>
    </citation>
    <scope>NUCLEOTIDE SEQUENCE [LARGE SCALE GENOMIC DNA]</scope>
    <source>
        <strain evidence="2">P1</strain>
    </source>
</reference>
<dbReference type="EMBL" id="CP038488">
    <property type="protein sequence ID" value="QFZ28788.1"/>
    <property type="molecule type" value="Genomic_DNA"/>
</dbReference>
<keyword evidence="1" id="KW-0472">Membrane</keyword>